<dbReference type="OrthoDB" id="4624at2"/>
<reference evidence="2 3" key="1">
    <citation type="submission" date="2018-06" db="EMBL/GenBank/DDBJ databases">
        <title>Genomic Encyclopedia of Type Strains, Phase IV (KMG-IV): sequencing the most valuable type-strain genomes for metagenomic binning, comparative biology and taxonomic classification.</title>
        <authorList>
            <person name="Goeker M."/>
        </authorList>
    </citation>
    <scope>NUCLEOTIDE SEQUENCE [LARGE SCALE GENOMIC DNA]</scope>
    <source>
        <strain evidence="2 3">DSM 22112</strain>
    </source>
</reference>
<keyword evidence="1" id="KW-0472">Membrane</keyword>
<protein>
    <submittedName>
        <fullName evidence="2">ECF transporter S component (Folate family)</fullName>
    </submittedName>
</protein>
<evidence type="ECO:0000313" key="2">
    <source>
        <dbReference type="EMBL" id="RBP63790.1"/>
    </source>
</evidence>
<gene>
    <name evidence="2" type="ORF">DES36_1094</name>
</gene>
<feature type="transmembrane region" description="Helical" evidence="1">
    <location>
        <begin position="35"/>
        <end position="59"/>
    </location>
</feature>
<dbReference type="Pfam" id="PF12822">
    <property type="entry name" value="ECF_trnsprt"/>
    <property type="match status" value="1"/>
</dbReference>
<dbReference type="Gene3D" id="1.10.1760.20">
    <property type="match status" value="1"/>
</dbReference>
<dbReference type="GO" id="GO:0022857">
    <property type="term" value="F:transmembrane transporter activity"/>
    <property type="evidence" value="ECO:0007669"/>
    <property type="project" value="InterPro"/>
</dbReference>
<comment type="caution">
    <text evidence="2">The sequence shown here is derived from an EMBL/GenBank/DDBJ whole genome shotgun (WGS) entry which is preliminary data.</text>
</comment>
<dbReference type="AlphaFoldDB" id="A0A366I6Z4"/>
<proteinExistence type="predicted"/>
<accession>A0A366I6Z4</accession>
<dbReference type="Proteomes" id="UP000253490">
    <property type="component" value="Unassembled WGS sequence"/>
</dbReference>
<evidence type="ECO:0000313" key="3">
    <source>
        <dbReference type="Proteomes" id="UP000253490"/>
    </source>
</evidence>
<keyword evidence="1" id="KW-1133">Transmembrane helix</keyword>
<feature type="transmembrane region" description="Helical" evidence="1">
    <location>
        <begin position="138"/>
        <end position="156"/>
    </location>
</feature>
<evidence type="ECO:0000256" key="1">
    <source>
        <dbReference type="SAM" id="Phobius"/>
    </source>
</evidence>
<sequence>MKDTRKLVFLALFIALQIVLTRFLSIQTPIVRIGFSFLPLAISSMMFGPLLGGVAAAVADIIGMMLFPSGGAYFPGFTLTAFLTGAAYGLFLYNKPKTFIRITLAVVFVSLFINLGLDTLWIKMITGNAYLAILPTRVIKSLIMIPIQVSLIQIMWRYVVSRLNIMKTATI</sequence>
<dbReference type="InterPro" id="IPR024529">
    <property type="entry name" value="ECF_trnsprt_substrate-spec"/>
</dbReference>
<dbReference type="EMBL" id="QNRX01000009">
    <property type="protein sequence ID" value="RBP63790.1"/>
    <property type="molecule type" value="Genomic_DNA"/>
</dbReference>
<name>A0A366I6Z4_9FIRM</name>
<dbReference type="RefSeq" id="WP_113920668.1">
    <property type="nucleotide sequence ID" value="NZ_QNRX01000009.1"/>
</dbReference>
<keyword evidence="1" id="KW-0812">Transmembrane</keyword>
<feature type="transmembrane region" description="Helical" evidence="1">
    <location>
        <begin position="71"/>
        <end position="93"/>
    </location>
</feature>
<organism evidence="2 3">
    <name type="scientific">Alkalibaculum bacchi</name>
    <dbReference type="NCBI Taxonomy" id="645887"/>
    <lineage>
        <taxon>Bacteria</taxon>
        <taxon>Bacillati</taxon>
        <taxon>Bacillota</taxon>
        <taxon>Clostridia</taxon>
        <taxon>Eubacteriales</taxon>
        <taxon>Eubacteriaceae</taxon>
        <taxon>Alkalibaculum</taxon>
    </lineage>
</organism>
<keyword evidence="3" id="KW-1185">Reference proteome</keyword>
<feature type="transmembrane region" description="Helical" evidence="1">
    <location>
        <begin position="99"/>
        <end position="117"/>
    </location>
</feature>
<dbReference type="InterPro" id="IPR030949">
    <property type="entry name" value="ECF_S_folate_fam"/>
</dbReference>
<dbReference type="NCBIfam" id="TIGR04518">
    <property type="entry name" value="ECF_S_folT_fam"/>
    <property type="match status" value="1"/>
</dbReference>